<feature type="repeat" description="TPR" evidence="1">
    <location>
        <begin position="941"/>
        <end position="974"/>
    </location>
</feature>
<dbReference type="EMBL" id="JAYGHG010000003">
    <property type="protein sequence ID" value="MEA5580283.1"/>
    <property type="molecule type" value="Genomic_DNA"/>
</dbReference>
<dbReference type="InterPro" id="IPR024983">
    <property type="entry name" value="CHAT_dom"/>
</dbReference>
<feature type="domain" description="CHAT" evidence="4">
    <location>
        <begin position="97"/>
        <end position="384"/>
    </location>
</feature>
<dbReference type="InterPro" id="IPR011990">
    <property type="entry name" value="TPR-like_helical_dom_sf"/>
</dbReference>
<dbReference type="PANTHER" id="PTHR10098">
    <property type="entry name" value="RAPSYN-RELATED"/>
    <property type="match status" value="1"/>
</dbReference>
<evidence type="ECO:0000259" key="3">
    <source>
        <dbReference type="Pfam" id="PF05729"/>
    </source>
</evidence>
<feature type="repeat" description="TPR" evidence="1">
    <location>
        <begin position="1061"/>
        <end position="1094"/>
    </location>
</feature>
<dbReference type="PRINTS" id="PR00364">
    <property type="entry name" value="DISEASERSIST"/>
</dbReference>
<feature type="repeat" description="TPR" evidence="1">
    <location>
        <begin position="895"/>
        <end position="928"/>
    </location>
</feature>
<reference evidence="5 6" key="1">
    <citation type="submission" date="2023-12" db="EMBL/GenBank/DDBJ databases">
        <title>Baltic Sea Cyanobacteria.</title>
        <authorList>
            <person name="Delbaje E."/>
            <person name="Fewer D.P."/>
            <person name="Shishido T.K."/>
        </authorList>
    </citation>
    <scope>NUCLEOTIDE SEQUENCE [LARGE SCALE GENOMIC DNA]</scope>
    <source>
        <strain evidence="5 6">UHCC-0300</strain>
    </source>
</reference>
<dbReference type="PANTHER" id="PTHR10098:SF108">
    <property type="entry name" value="TETRATRICOPEPTIDE REPEAT PROTEIN 28"/>
    <property type="match status" value="1"/>
</dbReference>
<name>A0ABU5U9T7_9CYAN</name>
<dbReference type="Pfam" id="PF12770">
    <property type="entry name" value="CHAT"/>
    <property type="match status" value="1"/>
</dbReference>
<dbReference type="SUPFAM" id="SSF48452">
    <property type="entry name" value="TPR-like"/>
    <property type="match status" value="2"/>
</dbReference>
<dbReference type="Gene3D" id="1.25.40.10">
    <property type="entry name" value="Tetratricopeptide repeat domain"/>
    <property type="match status" value="2"/>
</dbReference>
<gene>
    <name evidence="5" type="ORF">VB620_02890</name>
</gene>
<feature type="coiled-coil region" evidence="2">
    <location>
        <begin position="947"/>
        <end position="1014"/>
    </location>
</feature>
<sequence length="1200" mass="137925">MTVITIREEGRIDTGFAANLKFDGGEYPVTITDPFTAKEEKELEWYFEEWVTFPFSDTVIAERAAASVKIYGESLFKQVFQTDFNAYSLYRQLRGNLSQVQIEIVAKTPEFHAIHWEALQDPDLSRPLAVDCVMLRKNVKPAPPVSANVQTSAVINLLVVVARPDEERDVGYRTISRPLLELIDNSNLRVNVELLRPGTYESLSKHLQEKGAGFYHIVHLDMHGAVLNYEQVQSPSKPERYFYKGRYGRGDLQPFDGVKAFVCFEGESQGKVDLVEASELAALLTGKGIPVCILNACQSGKQVKNSASEEGLSEDTRETSLGSRLMTAGMQMVVAMGYSVTVSAAKLMMSQLYQHLFDHKPMTEAIRLGRLELFNDKERKAYFNKYINLEDWLLPVVYSHQVVNFNLRQFTPEEEEKYYESVGSQYRFSLPEYGFIGRDLEILKIEKALLRHNVLLLQGMGGTGKTTLLNYLTEWWQRTHFVEDVFYFGYDQKAWTLTQILFDIGQKVYKEKFEQARFQVMSQPAQVGKLVAKLRGAAYAVILDNLESVTGQQLAIQNTLPEAEREQIRDFIGKLVGGKTRVVLGSRSREEWLQSQTFKQNIYELQGLDQEARTELAEKILERNVAAQLVDGIRQDADFEKLMKLLAGYPLAMEVVLTNLQRQSPQEILQGLQSADVNLDVVSEDKTKSILKCVEYSHSNLSPDAQKLLLCLAHFSGFILRTAIPQYIKELQKLETLNDYCFDKFDDAIQEAINWGLLSLIENNQNFLKIQPIFPYFLKTKLASVDKTIQAALQEGFKNYYIGLAENYKYLMDSKDAHKRELGISFCGWEYENLYHALQIYLQKQESISIYFCLFEYFDLISDNQSNLKLAEMVCQNLENYPPAFIQGELGYLIALAIGNLGNCQLMIKQYQQAKDSYEKTLEIYPTLVGIDERQKQLWQAGTYQNLGRVAQELREYEEAQRNYQQALNIFIEYKDRFSQASTYQQLGRVAQELREYEEARRNYQQALKIYIEDRDRFSQAGIYNQLGIVAQELRDFETAKENFEKALNIKIEYGDRYSQAITDYNLGIVAQQLHQYEKAKHDFQQALKITIEYGASEALPSEARYSQARIYDQLGAVAQELYEYEEAKRNYQQALNIYIEYSARYSQGKIYHQLGLLAVAEGNFSEAKANFQKALEIFVEYEDEYNAAMTRSILDILPD</sequence>
<dbReference type="Pfam" id="PF13424">
    <property type="entry name" value="TPR_12"/>
    <property type="match status" value="3"/>
</dbReference>
<evidence type="ECO:0000313" key="6">
    <source>
        <dbReference type="Proteomes" id="UP001302120"/>
    </source>
</evidence>
<dbReference type="InterPro" id="IPR027417">
    <property type="entry name" value="P-loop_NTPase"/>
</dbReference>
<organism evidence="5 6">
    <name type="scientific">Nodularia harveyana UHCC-0300</name>
    <dbReference type="NCBI Taxonomy" id="2974287"/>
    <lineage>
        <taxon>Bacteria</taxon>
        <taxon>Bacillati</taxon>
        <taxon>Cyanobacteriota</taxon>
        <taxon>Cyanophyceae</taxon>
        <taxon>Nostocales</taxon>
        <taxon>Nodulariaceae</taxon>
        <taxon>Nodularia</taxon>
    </lineage>
</organism>
<dbReference type="SMART" id="SM00028">
    <property type="entry name" value="TPR"/>
    <property type="match status" value="7"/>
</dbReference>
<dbReference type="Proteomes" id="UP001302120">
    <property type="component" value="Unassembled WGS sequence"/>
</dbReference>
<evidence type="ECO:0000256" key="2">
    <source>
        <dbReference type="SAM" id="Coils"/>
    </source>
</evidence>
<evidence type="ECO:0000259" key="4">
    <source>
        <dbReference type="Pfam" id="PF12770"/>
    </source>
</evidence>
<dbReference type="InterPro" id="IPR019734">
    <property type="entry name" value="TPR_rpt"/>
</dbReference>
<dbReference type="PROSITE" id="PS50005">
    <property type="entry name" value="TPR"/>
    <property type="match status" value="7"/>
</dbReference>
<dbReference type="SUPFAM" id="SSF52540">
    <property type="entry name" value="P-loop containing nucleoside triphosphate hydrolases"/>
    <property type="match status" value="1"/>
</dbReference>
<feature type="domain" description="NACHT" evidence="3">
    <location>
        <begin position="454"/>
        <end position="622"/>
    </location>
</feature>
<keyword evidence="2" id="KW-0175">Coiled coil</keyword>
<feature type="repeat" description="TPR" evidence="1">
    <location>
        <begin position="1109"/>
        <end position="1142"/>
    </location>
</feature>
<dbReference type="Gene3D" id="3.40.50.300">
    <property type="entry name" value="P-loop containing nucleotide triphosphate hydrolases"/>
    <property type="match status" value="1"/>
</dbReference>
<proteinExistence type="predicted"/>
<protein>
    <submittedName>
        <fullName evidence="5">Tetratricopeptide repeat protein</fullName>
    </submittedName>
</protein>
<feature type="repeat" description="TPR" evidence="1">
    <location>
        <begin position="981"/>
        <end position="1014"/>
    </location>
</feature>
<dbReference type="RefSeq" id="WP_323194630.1">
    <property type="nucleotide sequence ID" value="NZ_JAYGHG010000003.1"/>
</dbReference>
<dbReference type="Pfam" id="PF05729">
    <property type="entry name" value="NACHT"/>
    <property type="match status" value="1"/>
</dbReference>
<evidence type="ECO:0000313" key="5">
    <source>
        <dbReference type="EMBL" id="MEA5580283.1"/>
    </source>
</evidence>
<keyword evidence="1" id="KW-0802">TPR repeat</keyword>
<keyword evidence="6" id="KW-1185">Reference proteome</keyword>
<dbReference type="InterPro" id="IPR007111">
    <property type="entry name" value="NACHT_NTPase"/>
</dbReference>
<feature type="repeat" description="TPR" evidence="1">
    <location>
        <begin position="1021"/>
        <end position="1054"/>
    </location>
</feature>
<evidence type="ECO:0000256" key="1">
    <source>
        <dbReference type="PROSITE-ProRule" id="PRU00339"/>
    </source>
</evidence>
<accession>A0ABU5U9T7</accession>
<feature type="repeat" description="TPR" evidence="1">
    <location>
        <begin position="1149"/>
        <end position="1182"/>
    </location>
</feature>
<comment type="caution">
    <text evidence="5">The sequence shown here is derived from an EMBL/GenBank/DDBJ whole genome shotgun (WGS) entry which is preliminary data.</text>
</comment>